<accession>A0A6G5R9F8</accession>
<evidence type="ECO:0000256" key="1">
    <source>
        <dbReference type="ARBA" id="ARBA00008520"/>
    </source>
</evidence>
<evidence type="ECO:0000313" key="3">
    <source>
        <dbReference type="EMBL" id="QCD54242.1"/>
    </source>
</evidence>
<comment type="similarity">
    <text evidence="1">Belongs to the bacterial solute-binding protein 1 family.</text>
</comment>
<proteinExistence type="inferred from homology"/>
<dbReference type="PANTHER" id="PTHR43649">
    <property type="entry name" value="ARABINOSE-BINDING PROTEIN-RELATED"/>
    <property type="match status" value="1"/>
</dbReference>
<evidence type="ECO:0000313" key="4">
    <source>
        <dbReference type="Proteomes" id="UP000495940"/>
    </source>
</evidence>
<dbReference type="KEGG" id="shaw:CEB94_04760"/>
<protein>
    <submittedName>
        <fullName evidence="3">Tat pathway signal sequence domain protein</fullName>
    </submittedName>
</protein>
<reference evidence="3 4" key="1">
    <citation type="submission" date="2017-06" db="EMBL/GenBank/DDBJ databases">
        <title>Complete Genome Sequence of Streptomyces hawaiiensis NRRL 15010 and insights into acyldepsipeptides biosynthesis.</title>
        <authorList>
            <person name="Mariita R.M."/>
            <person name="Sello J.K."/>
        </authorList>
    </citation>
    <scope>NUCLEOTIDE SEQUENCE [LARGE SCALE GENOMIC DNA]</scope>
    <source>
        <strain evidence="3 4">ATCC 12236</strain>
    </source>
</reference>
<keyword evidence="4" id="KW-1185">Reference proteome</keyword>
<dbReference type="PROSITE" id="PS51257">
    <property type="entry name" value="PROKAR_LIPOPROTEIN"/>
    <property type="match status" value="1"/>
</dbReference>
<dbReference type="InterPro" id="IPR050490">
    <property type="entry name" value="Bact_solute-bd_prot1"/>
</dbReference>
<feature type="signal peptide" evidence="2">
    <location>
        <begin position="1"/>
        <end position="19"/>
    </location>
</feature>
<dbReference type="EMBL" id="CP021978">
    <property type="protein sequence ID" value="QCD54242.1"/>
    <property type="molecule type" value="Genomic_DNA"/>
</dbReference>
<sequence>MSRRKFVGTAASVAGVAMAAPLLSACGGGGKQRTGANTKSGLKAALPAHVPRNPVKPDIAPVSGSDGAVTDPGFLRYPSEHVATVEGVPGRGGSYTAVTPMWGTVPSQGNSFYQAMDKALGIKLTMKPADGNNYPTIVPTMTAAERLPDWIQLPAWWNNNINVGRLAGTQLADLTPYLSGDKIKKYPNLAALPTGAWQAGAWGDRLYGIPCFSSRFVVPGTTFYRRDILEPRGITPDQIKSVDDLMTLGKELTDAKRGVWAFDDVWTYLYPLWGLPKEWAIEDGKLRYTFELPQYLEALDWHHRLAQSGHVHPDALAGNNANGTTRFYSGKVLIAGAGTGAWNLADHQSGTAADKNYRRGAFDIFAADGKSAPRTFMGATTTMLSYLNARLKPEQIKELLAVADYLAAPYGSREYTMVNYGVEDVHYTMEKGVPTATTAGRKYVQSAGYSGLASPAAVISNQGADLVTKDYAAWQATNVKRLYKPVFWNMNISMPQAMTTAAAAQSVQDVVKDCYHGKKKVKDVQDAIAGWKAGGGDRLTQWMTENVLEKYGTGQ</sequence>
<dbReference type="Proteomes" id="UP000495940">
    <property type="component" value="Chromosome"/>
</dbReference>
<dbReference type="SUPFAM" id="SSF53850">
    <property type="entry name" value="Periplasmic binding protein-like II"/>
    <property type="match status" value="1"/>
</dbReference>
<keyword evidence="2" id="KW-0732">Signal</keyword>
<dbReference type="PANTHER" id="PTHR43649:SF31">
    <property type="entry name" value="SN-GLYCEROL-3-PHOSPHATE-BINDING PERIPLASMIC PROTEIN UGPB"/>
    <property type="match status" value="1"/>
</dbReference>
<dbReference type="AlphaFoldDB" id="A0A6G5R9F8"/>
<gene>
    <name evidence="3" type="ORF">CEB94_04760</name>
</gene>
<organism evidence="3 4">
    <name type="scientific">Streptomyces hawaiiensis</name>
    <dbReference type="NCBI Taxonomy" id="67305"/>
    <lineage>
        <taxon>Bacteria</taxon>
        <taxon>Bacillati</taxon>
        <taxon>Actinomycetota</taxon>
        <taxon>Actinomycetes</taxon>
        <taxon>Kitasatosporales</taxon>
        <taxon>Streptomycetaceae</taxon>
        <taxon>Streptomyces</taxon>
    </lineage>
</organism>
<dbReference type="Gene3D" id="3.40.190.10">
    <property type="entry name" value="Periplasmic binding protein-like II"/>
    <property type="match status" value="3"/>
</dbReference>
<evidence type="ECO:0000256" key="2">
    <source>
        <dbReference type="SAM" id="SignalP"/>
    </source>
</evidence>
<name>A0A6G5R9F8_9ACTN</name>
<feature type="chain" id="PRO_5026298225" evidence="2">
    <location>
        <begin position="20"/>
        <end position="555"/>
    </location>
</feature>